<feature type="region of interest" description="Disordered" evidence="2">
    <location>
        <begin position="1"/>
        <end position="23"/>
    </location>
</feature>
<proteinExistence type="predicted"/>
<accession>A0A0B2WFV9</accession>
<dbReference type="GeneID" id="63741720"/>
<evidence type="ECO:0000313" key="4">
    <source>
        <dbReference type="Proteomes" id="UP000030816"/>
    </source>
</evidence>
<protein>
    <submittedName>
        <fullName evidence="3">Uncharacterized protein</fullName>
    </submittedName>
</protein>
<keyword evidence="4" id="KW-1185">Reference proteome</keyword>
<feature type="coiled-coil region" evidence="1">
    <location>
        <begin position="155"/>
        <end position="182"/>
    </location>
</feature>
<evidence type="ECO:0000256" key="2">
    <source>
        <dbReference type="SAM" id="MobiDB-lite"/>
    </source>
</evidence>
<dbReference type="EMBL" id="AZHE01000029">
    <property type="protein sequence ID" value="KHN94846.1"/>
    <property type="molecule type" value="Genomic_DNA"/>
</dbReference>
<name>A0A0B2WFV9_METAS</name>
<dbReference type="OrthoDB" id="4869153at2759"/>
<dbReference type="Proteomes" id="UP000030816">
    <property type="component" value="Unassembled WGS sequence"/>
</dbReference>
<organism evidence="3 4">
    <name type="scientific">Metarhizium album (strain ARSEF 1941)</name>
    <dbReference type="NCBI Taxonomy" id="1081103"/>
    <lineage>
        <taxon>Eukaryota</taxon>
        <taxon>Fungi</taxon>
        <taxon>Dikarya</taxon>
        <taxon>Ascomycota</taxon>
        <taxon>Pezizomycotina</taxon>
        <taxon>Sordariomycetes</taxon>
        <taxon>Hypocreomycetidae</taxon>
        <taxon>Hypocreales</taxon>
        <taxon>Clavicipitaceae</taxon>
        <taxon>Metarhizium</taxon>
    </lineage>
</organism>
<evidence type="ECO:0000256" key="1">
    <source>
        <dbReference type="SAM" id="Coils"/>
    </source>
</evidence>
<comment type="caution">
    <text evidence="3">The sequence shown here is derived from an EMBL/GenBank/DDBJ whole genome shotgun (WGS) entry which is preliminary data.</text>
</comment>
<feature type="region of interest" description="Disordered" evidence="2">
    <location>
        <begin position="231"/>
        <end position="253"/>
    </location>
</feature>
<evidence type="ECO:0000313" key="3">
    <source>
        <dbReference type="EMBL" id="KHN94846.1"/>
    </source>
</evidence>
<keyword evidence="1" id="KW-0175">Coiled coil</keyword>
<dbReference type="AlphaFoldDB" id="A0A0B2WFV9"/>
<reference evidence="3 4" key="1">
    <citation type="journal article" date="2014" name="Proc. Natl. Acad. Sci. U.S.A.">
        <title>Trajectory and genomic determinants of fungal-pathogen speciation and host adaptation.</title>
        <authorList>
            <person name="Hu X."/>
            <person name="Xiao G."/>
            <person name="Zheng P."/>
            <person name="Shang Y."/>
            <person name="Su Y."/>
            <person name="Zhang X."/>
            <person name="Liu X."/>
            <person name="Zhan S."/>
            <person name="St Leger R.J."/>
            <person name="Wang C."/>
        </authorList>
    </citation>
    <scope>NUCLEOTIDE SEQUENCE [LARGE SCALE GENOMIC DNA]</scope>
    <source>
        <strain evidence="3 4">ARSEF 1941</strain>
    </source>
</reference>
<sequence>MARPLDDCSPEASSSTAAEKPVSALRARLCSEDPFHLAHASASSSEPHRRHSDIYKQLRAAFSSVSGPRPAPAPHHSPDGGRFIMNNLAETFARCGEETYKSVACNLEAVHRSLSGQIDAFHAESAATLSDAAALYENISYPLSMTVCHSGRFPRGTIEQHLSALRDKMAAAEEELASLDAEWTACVAEEAKAMTATAADDDPDPSKDVDALVHEIDGIVRDKAADLDHMDKVSEPSAVRPAPPGGLTSSKKYRDLLWRESQKVMKAIVAD</sequence>
<gene>
    <name evidence="3" type="ORF">MAM_07265</name>
</gene>
<dbReference type="RefSeq" id="XP_040675912.1">
    <property type="nucleotide sequence ID" value="XM_040826063.1"/>
</dbReference>
<dbReference type="HOGENOM" id="CLU_1027049_0_0_1"/>